<evidence type="ECO:0000256" key="1">
    <source>
        <dbReference type="SAM" id="Phobius"/>
    </source>
</evidence>
<evidence type="ECO:0000313" key="3">
    <source>
        <dbReference type="Proteomes" id="UP000481037"/>
    </source>
</evidence>
<proteinExistence type="predicted"/>
<dbReference type="AlphaFoldDB" id="A0A6L5QPY0"/>
<dbReference type="RefSeq" id="WP_154368807.1">
    <property type="nucleotide sequence ID" value="NZ_WKJM01000026.1"/>
</dbReference>
<organism evidence="2 3">
    <name type="scientific">Duganella alba</name>
    <dbReference type="NCBI Taxonomy" id="2666081"/>
    <lineage>
        <taxon>Bacteria</taxon>
        <taxon>Pseudomonadati</taxon>
        <taxon>Pseudomonadota</taxon>
        <taxon>Betaproteobacteria</taxon>
        <taxon>Burkholderiales</taxon>
        <taxon>Oxalobacteraceae</taxon>
        <taxon>Telluria group</taxon>
        <taxon>Duganella</taxon>
    </lineage>
</organism>
<protein>
    <submittedName>
        <fullName evidence="2">Uncharacterized protein</fullName>
    </submittedName>
</protein>
<evidence type="ECO:0000313" key="2">
    <source>
        <dbReference type="EMBL" id="MRX10921.1"/>
    </source>
</evidence>
<sequence length="130" mass="13588">MNTNAKKLIFAAVIFLLAIAACQSIFGDGMHVNIDGDEFDGPVGAVMSVFFGGAGILLAGLIMTCVAVFLCLLFAGLGILAVAGVALAAVIVMACVSPLLLPLLIPIGLYWIFVSRPRKQRLQATLQQPV</sequence>
<keyword evidence="1" id="KW-0812">Transmembrane</keyword>
<feature type="transmembrane region" description="Helical" evidence="1">
    <location>
        <begin position="48"/>
        <end position="73"/>
    </location>
</feature>
<dbReference type="PROSITE" id="PS51257">
    <property type="entry name" value="PROKAR_LIPOPROTEIN"/>
    <property type="match status" value="1"/>
</dbReference>
<accession>A0A6L5QPY0</accession>
<keyword evidence="3" id="KW-1185">Reference proteome</keyword>
<name>A0A6L5QPY0_9BURK</name>
<dbReference type="EMBL" id="WKJM01000026">
    <property type="protein sequence ID" value="MRX10921.1"/>
    <property type="molecule type" value="Genomic_DNA"/>
</dbReference>
<gene>
    <name evidence="2" type="ORF">GJ697_24165</name>
</gene>
<comment type="caution">
    <text evidence="2">The sequence shown here is derived from an EMBL/GenBank/DDBJ whole genome shotgun (WGS) entry which is preliminary data.</text>
</comment>
<reference evidence="2 3" key="1">
    <citation type="submission" date="2019-11" db="EMBL/GenBank/DDBJ databases">
        <title>Novel species isolated from a subtropical stream in China.</title>
        <authorList>
            <person name="Lu H."/>
        </authorList>
    </citation>
    <scope>NUCLEOTIDE SEQUENCE [LARGE SCALE GENOMIC DNA]</scope>
    <source>
        <strain evidence="2 3">FT25W</strain>
    </source>
</reference>
<keyword evidence="1" id="KW-1133">Transmembrane helix</keyword>
<feature type="transmembrane region" description="Helical" evidence="1">
    <location>
        <begin position="80"/>
        <end position="113"/>
    </location>
</feature>
<keyword evidence="1" id="KW-0472">Membrane</keyword>
<dbReference type="Proteomes" id="UP000481037">
    <property type="component" value="Unassembled WGS sequence"/>
</dbReference>